<feature type="repeat" description="FG-GAP" evidence="15">
    <location>
        <begin position="421"/>
        <end position="475"/>
    </location>
</feature>
<evidence type="ECO:0000256" key="1">
    <source>
        <dbReference type="ARBA" id="ARBA00004479"/>
    </source>
</evidence>
<dbReference type="InterPro" id="IPR036465">
    <property type="entry name" value="vWFA_dom_sf"/>
</dbReference>
<dbReference type="InterPro" id="IPR013517">
    <property type="entry name" value="FG-GAP"/>
</dbReference>
<keyword evidence="13 16" id="KW-0675">Receptor</keyword>
<feature type="repeat" description="FG-GAP" evidence="15">
    <location>
        <begin position="600"/>
        <end position="660"/>
    </location>
</feature>
<dbReference type="Gene3D" id="3.40.50.410">
    <property type="entry name" value="von Willebrand factor, type A domain"/>
    <property type="match status" value="1"/>
</dbReference>
<dbReference type="Gene3D" id="2.130.10.130">
    <property type="entry name" value="Integrin alpha, N-terminal"/>
    <property type="match status" value="1"/>
</dbReference>
<dbReference type="Pfam" id="PF21520">
    <property type="entry name" value="ITGAX-like_Ig_3"/>
    <property type="match status" value="1"/>
</dbReference>
<dbReference type="GO" id="GO:0033627">
    <property type="term" value="P:cell adhesion mediated by integrin"/>
    <property type="evidence" value="ECO:0007669"/>
    <property type="project" value="TreeGrafter"/>
</dbReference>
<evidence type="ECO:0000256" key="14">
    <source>
        <dbReference type="ARBA" id="ARBA00023180"/>
    </source>
</evidence>
<dbReference type="FunFam" id="3.40.50.410:FF:000012">
    <property type="entry name" value="Integrin, alpha 10"/>
    <property type="match status" value="1"/>
</dbReference>
<evidence type="ECO:0000256" key="16">
    <source>
        <dbReference type="RuleBase" id="RU003762"/>
    </source>
</evidence>
<dbReference type="InterPro" id="IPR032695">
    <property type="entry name" value="Integrin_dom_sf"/>
</dbReference>
<dbReference type="PROSITE" id="PS50234">
    <property type="entry name" value="VWFA"/>
    <property type="match status" value="1"/>
</dbReference>
<dbReference type="Proteomes" id="UP000504617">
    <property type="component" value="Unplaced"/>
</dbReference>
<dbReference type="InterPro" id="IPR013649">
    <property type="entry name" value="Integrin_alpha_Ig-like_1"/>
</dbReference>
<feature type="domain" description="VWFA" evidence="18">
    <location>
        <begin position="177"/>
        <end position="355"/>
    </location>
</feature>
<dbReference type="OrthoDB" id="5317514at2759"/>
<feature type="compositionally biased region" description="Polar residues" evidence="17">
    <location>
        <begin position="1178"/>
        <end position="1189"/>
    </location>
</feature>
<evidence type="ECO:0000256" key="13">
    <source>
        <dbReference type="ARBA" id="ARBA00023170"/>
    </source>
</evidence>
<dbReference type="GO" id="GO:0008305">
    <property type="term" value="C:integrin complex"/>
    <property type="evidence" value="ECO:0007669"/>
    <property type="project" value="InterPro"/>
</dbReference>
<dbReference type="InterPro" id="IPR028994">
    <property type="entry name" value="Integrin_alpha_N"/>
</dbReference>
<evidence type="ECO:0000256" key="5">
    <source>
        <dbReference type="ARBA" id="ARBA00022729"/>
    </source>
</evidence>
<dbReference type="Pfam" id="PF08441">
    <property type="entry name" value="Integrin_A_Ig_1"/>
    <property type="match status" value="1"/>
</dbReference>
<dbReference type="InterPro" id="IPR013519">
    <property type="entry name" value="Int_alpha_beta-p"/>
</dbReference>
<dbReference type="InterPro" id="IPR002035">
    <property type="entry name" value="VWF_A"/>
</dbReference>
<dbReference type="Gene3D" id="2.60.40.1530">
    <property type="entry name" value="ntegrin, alpha v. Chain A, domain 4"/>
    <property type="match status" value="1"/>
</dbReference>
<evidence type="ECO:0000256" key="9">
    <source>
        <dbReference type="ARBA" id="ARBA00022989"/>
    </source>
</evidence>
<evidence type="ECO:0000256" key="11">
    <source>
        <dbReference type="ARBA" id="ARBA00023136"/>
    </source>
</evidence>
<evidence type="ECO:0000256" key="2">
    <source>
        <dbReference type="ARBA" id="ARBA00008054"/>
    </source>
</evidence>
<dbReference type="InterPro" id="IPR048285">
    <property type="entry name" value="Integrin_alpha_Ig-like_2"/>
</dbReference>
<keyword evidence="8 16" id="KW-0130">Cell adhesion</keyword>
<dbReference type="SUPFAM" id="SSF69318">
    <property type="entry name" value="Integrin alpha N-terminal domain"/>
    <property type="match status" value="1"/>
</dbReference>
<feature type="repeat" description="FG-GAP" evidence="15">
    <location>
        <begin position="538"/>
        <end position="596"/>
    </location>
</feature>
<sequence length="1189" mass="131537">MDGMCQFCLLELQRGHDKTFADSSYFLNVVIHNMLTPCHGFSVDTEQPVIFRERVKSFGYSVVQFGSGTNGGVLVGAPLQQGGVNETGNLYKCQGTSSKTGGCQEMDLQRPADAVNMSLGLSVSAHDSQVLVCGPRVHQTCGEYIYLKGYCFLLDQNLRQIQRFPDKLPECARRPADIVFLIDGSGSISTRQFSQMKTFISEVIKRFQNTNTQFGLSQYSGSYEEHFDFLLFKTTPNPDDLIKTVRQLHGATHTATYIQRVVREMFLPEKGARSDASKVLIVITDGEKSGDRLEYSDVIPEAQRANIIRFAIGVGRAFSRGNARQELMTIASEPAMNYVFAVNNFDALKDIQNSLQSKIFAIEGTQSQNTRNSSQSFELELSQEGFSALHTQSGTLLGAVGAYDWAGGFFLFNSQDDATFINISSSTSDLKSAYLGYSIQEVRLNGQSSFVVGAPRYQHVGKVVWFSQRRRQWKPKSELSLGQSPQIGSYFGASLCAVDLNRDGNTDLILIGAPMYYDGIAGGKVYVCERRGETFSCNVELQGEPQHPLGRFGTSITEAGEITGDRWTDVAVGAPLEDENQGAVYIFQGTSSSLNPVFSQRIPASAFASRLQYFGQAIDGGSEITGDGLPDLAVGADGQVLLLRARPVVNVVVGITFNPTMIPISAFECGDQQMLNKEISTATVNFKIQEDSRFNFGSDILSTIRYTLTLDPGRQKVRAVFNQGSELSTLTEEMKIGVRPESRQYRIKLPTCIEDSLTPIILQLSYTLIGEPIQRANNVRAILQKDAPVLIPASLPFEKDCGKDGICKDQLKTSFNFSGLNELVVGLTLDLNVTVFLRNDGEDSYSTNLTFIYPSSLSYRRYILVQSNRKYVVIKCTPFPAAEGSVRNTTCGINQPIFRSMAEVIFIVSFFVSQDANLGSKVQISTTATSENTVAVTKDTFHQMELPVKYAIYVFINSLDESTKYVDFSAGQEDEIRTVEHRYELKNTYHRNASVSVTFHIPLSLNGIQIWNPVFDVPKEFPQIICAPETITPGSKEFVKQLRKQPVLNCSVATCKTIICNVSSLERHQPIEFKIKGNIGLKWLSQTQQKKVTLGSSAQVSYDESKYKQKEGFVWVQAATIVEFLEPYNYLPIIIGSSVGGLVLLVLIIAGLYKLGFFKRQYKQMIEAADNEVAESPPETSTPSDATKG</sequence>
<feature type="repeat" description="FG-GAP" evidence="15">
    <location>
        <begin position="42"/>
        <end position="102"/>
    </location>
</feature>
<dbReference type="Pfam" id="PF00092">
    <property type="entry name" value="VWA"/>
    <property type="match status" value="1"/>
</dbReference>
<evidence type="ECO:0000256" key="17">
    <source>
        <dbReference type="SAM" id="MobiDB-lite"/>
    </source>
</evidence>
<dbReference type="PANTHER" id="PTHR23220">
    <property type="entry name" value="INTEGRIN ALPHA"/>
    <property type="match status" value="1"/>
</dbReference>
<comment type="subcellular location">
    <subcellularLocation>
        <location evidence="1 16">Membrane</location>
        <topology evidence="1 16">Single-pass type I membrane protein</topology>
    </subcellularLocation>
</comment>
<keyword evidence="6" id="KW-0677">Repeat</keyword>
<dbReference type="SUPFAM" id="SSF69179">
    <property type="entry name" value="Integrin domains"/>
    <property type="match status" value="3"/>
</dbReference>
<dbReference type="Gene3D" id="1.20.5.930">
    <property type="entry name" value="Bicelle-embedded integrin alpha(iib) transmembrane segment"/>
    <property type="match status" value="1"/>
</dbReference>
<reference evidence="20" key="1">
    <citation type="submission" date="2025-08" db="UniProtKB">
        <authorList>
            <consortium name="RefSeq"/>
        </authorList>
    </citation>
    <scope>IDENTIFICATION</scope>
</reference>
<dbReference type="Gene3D" id="2.60.40.1510">
    <property type="entry name" value="ntegrin, alpha v. Chain A, domain 3"/>
    <property type="match status" value="1"/>
</dbReference>
<evidence type="ECO:0000256" key="10">
    <source>
        <dbReference type="ARBA" id="ARBA00023037"/>
    </source>
</evidence>
<keyword evidence="12" id="KW-1015">Disulfide bond</keyword>
<keyword evidence="19" id="KW-1185">Reference proteome</keyword>
<dbReference type="GO" id="GO:0046872">
    <property type="term" value="F:metal ion binding"/>
    <property type="evidence" value="ECO:0007669"/>
    <property type="project" value="UniProtKB-KW"/>
</dbReference>
<dbReference type="GO" id="GO:0007229">
    <property type="term" value="P:integrin-mediated signaling pathway"/>
    <property type="evidence" value="ECO:0007669"/>
    <property type="project" value="UniProtKB-KW"/>
</dbReference>
<keyword evidence="10 16" id="KW-0401">Integrin</keyword>
<keyword evidence="7" id="KW-0106">Calcium</keyword>
<keyword evidence="4" id="KW-0479">Metal-binding</keyword>
<dbReference type="Pfam" id="PF01839">
    <property type="entry name" value="FG-GAP"/>
    <property type="match status" value="2"/>
</dbReference>
<evidence type="ECO:0000259" key="18">
    <source>
        <dbReference type="PROSITE" id="PS50234"/>
    </source>
</evidence>
<evidence type="ECO:0000313" key="19">
    <source>
        <dbReference type="Proteomes" id="UP000504617"/>
    </source>
</evidence>
<proteinExistence type="inferred from homology"/>
<evidence type="ECO:0000256" key="7">
    <source>
        <dbReference type="ARBA" id="ARBA00022837"/>
    </source>
</evidence>
<dbReference type="AlphaFoldDB" id="A0A6I9XTE4"/>
<keyword evidence="11 16" id="KW-0472">Membrane</keyword>
<feature type="region of interest" description="Disordered" evidence="17">
    <location>
        <begin position="1170"/>
        <end position="1189"/>
    </location>
</feature>
<dbReference type="SMART" id="SM00191">
    <property type="entry name" value="Int_alpha"/>
    <property type="match status" value="5"/>
</dbReference>
<dbReference type="GO" id="GO:0005178">
    <property type="term" value="F:integrin binding"/>
    <property type="evidence" value="ECO:0007669"/>
    <property type="project" value="TreeGrafter"/>
</dbReference>
<dbReference type="KEGG" id="tsr:106545083"/>
<comment type="similarity">
    <text evidence="2 16">Belongs to the integrin alpha chain family.</text>
</comment>
<keyword evidence="9 16" id="KW-1133">Transmembrane helix</keyword>
<dbReference type="Gene3D" id="2.60.40.1460">
    <property type="entry name" value="Integrin domains. Chain A, domain 2"/>
    <property type="match status" value="1"/>
</dbReference>
<dbReference type="InterPro" id="IPR018184">
    <property type="entry name" value="Integrin_alpha_C_CS"/>
</dbReference>
<dbReference type="PROSITE" id="PS00242">
    <property type="entry name" value="INTEGRIN_ALPHA"/>
    <property type="match status" value="1"/>
</dbReference>
<dbReference type="GeneID" id="106545083"/>
<evidence type="ECO:0000256" key="15">
    <source>
        <dbReference type="PROSITE-ProRule" id="PRU00803"/>
    </source>
</evidence>
<dbReference type="SUPFAM" id="SSF53300">
    <property type="entry name" value="vWA-like"/>
    <property type="match status" value="1"/>
</dbReference>
<gene>
    <name evidence="20" type="primary">LOC106545083</name>
</gene>
<dbReference type="Pfam" id="PF00357">
    <property type="entry name" value="Integrin_alpha"/>
    <property type="match status" value="1"/>
</dbReference>
<evidence type="ECO:0000256" key="3">
    <source>
        <dbReference type="ARBA" id="ARBA00022692"/>
    </source>
</evidence>
<evidence type="ECO:0000256" key="4">
    <source>
        <dbReference type="ARBA" id="ARBA00022723"/>
    </source>
</evidence>
<dbReference type="GO" id="GO:0007160">
    <property type="term" value="P:cell-matrix adhesion"/>
    <property type="evidence" value="ECO:0007669"/>
    <property type="project" value="TreeGrafter"/>
</dbReference>
<name>A0A6I9XTE4_9SAUR</name>
<evidence type="ECO:0000313" key="20">
    <source>
        <dbReference type="RefSeq" id="XP_013917021.1"/>
    </source>
</evidence>
<feature type="repeat" description="FG-GAP" evidence="15">
    <location>
        <begin position="477"/>
        <end position="537"/>
    </location>
</feature>
<evidence type="ECO:0000256" key="6">
    <source>
        <dbReference type="ARBA" id="ARBA00022737"/>
    </source>
</evidence>
<dbReference type="GO" id="GO:0098609">
    <property type="term" value="P:cell-cell adhesion"/>
    <property type="evidence" value="ECO:0007669"/>
    <property type="project" value="TreeGrafter"/>
</dbReference>
<dbReference type="PRINTS" id="PR01185">
    <property type="entry name" value="INTEGRINA"/>
</dbReference>
<keyword evidence="3 16" id="KW-0812">Transmembrane</keyword>
<dbReference type="GO" id="GO:0009897">
    <property type="term" value="C:external side of plasma membrane"/>
    <property type="evidence" value="ECO:0007669"/>
    <property type="project" value="TreeGrafter"/>
</dbReference>
<dbReference type="PANTHER" id="PTHR23220:SF118">
    <property type="entry name" value="INTEGRIN ALPHA-X"/>
    <property type="match status" value="1"/>
</dbReference>
<dbReference type="InterPro" id="IPR000413">
    <property type="entry name" value="Integrin_alpha"/>
</dbReference>
<dbReference type="RefSeq" id="XP_013917021.1">
    <property type="nucleotide sequence ID" value="XM_014061546.1"/>
</dbReference>
<protein>
    <submittedName>
        <fullName evidence="20">Integrin alpha-X-like</fullName>
    </submittedName>
</protein>
<dbReference type="SMART" id="SM00327">
    <property type="entry name" value="VWA"/>
    <property type="match status" value="1"/>
</dbReference>
<feature type="transmembrane region" description="Helical" evidence="16">
    <location>
        <begin position="1130"/>
        <end position="1153"/>
    </location>
</feature>
<accession>A0A6I9XTE4</accession>
<keyword evidence="5" id="KW-0732">Signal</keyword>
<dbReference type="Pfam" id="PF20805">
    <property type="entry name" value="Integrin_A_Ig_2"/>
    <property type="match status" value="1"/>
</dbReference>
<dbReference type="InterPro" id="IPR048633">
    <property type="entry name" value="ITGAX-like_Ig_3"/>
</dbReference>
<evidence type="ECO:0000256" key="12">
    <source>
        <dbReference type="ARBA" id="ARBA00023157"/>
    </source>
</evidence>
<feature type="repeat" description="FG-GAP" evidence="15">
    <location>
        <begin position="105"/>
        <end position="163"/>
    </location>
</feature>
<keyword evidence="14" id="KW-0325">Glycoprotein</keyword>
<dbReference type="PRINTS" id="PR00453">
    <property type="entry name" value="VWFADOMAIN"/>
</dbReference>
<organism evidence="19 20">
    <name type="scientific">Thamnophis sirtalis</name>
    <dbReference type="NCBI Taxonomy" id="35019"/>
    <lineage>
        <taxon>Eukaryota</taxon>
        <taxon>Metazoa</taxon>
        <taxon>Chordata</taxon>
        <taxon>Craniata</taxon>
        <taxon>Vertebrata</taxon>
        <taxon>Euteleostomi</taxon>
        <taxon>Lepidosauria</taxon>
        <taxon>Squamata</taxon>
        <taxon>Bifurcata</taxon>
        <taxon>Unidentata</taxon>
        <taxon>Episquamata</taxon>
        <taxon>Toxicofera</taxon>
        <taxon>Serpentes</taxon>
        <taxon>Colubroidea</taxon>
        <taxon>Colubridae</taxon>
        <taxon>Natricinae</taxon>
        <taxon>Thamnophis</taxon>
    </lineage>
</organism>
<dbReference type="PROSITE" id="PS51470">
    <property type="entry name" value="FG_GAP"/>
    <property type="match status" value="6"/>
</dbReference>
<evidence type="ECO:0000256" key="8">
    <source>
        <dbReference type="ARBA" id="ARBA00022889"/>
    </source>
</evidence>